<accession>A0A7R9BDB3</accession>
<feature type="compositionally biased region" description="Low complexity" evidence="1">
    <location>
        <begin position="150"/>
        <end position="162"/>
    </location>
</feature>
<dbReference type="EMBL" id="OA882135">
    <property type="protein sequence ID" value="CAD7273129.1"/>
    <property type="molecule type" value="Genomic_DNA"/>
</dbReference>
<feature type="domain" description="Protein argonaute N-terminal" evidence="2">
    <location>
        <begin position="310"/>
        <end position="445"/>
    </location>
</feature>
<keyword evidence="4" id="KW-1185">Reference proteome</keyword>
<feature type="compositionally biased region" description="Gly residues" evidence="1">
    <location>
        <begin position="109"/>
        <end position="119"/>
    </location>
</feature>
<organism evidence="3">
    <name type="scientific">Notodromas monacha</name>
    <dbReference type="NCBI Taxonomy" id="399045"/>
    <lineage>
        <taxon>Eukaryota</taxon>
        <taxon>Metazoa</taxon>
        <taxon>Ecdysozoa</taxon>
        <taxon>Arthropoda</taxon>
        <taxon>Crustacea</taxon>
        <taxon>Oligostraca</taxon>
        <taxon>Ostracoda</taxon>
        <taxon>Podocopa</taxon>
        <taxon>Podocopida</taxon>
        <taxon>Cypridocopina</taxon>
        <taxon>Cypridoidea</taxon>
        <taxon>Cyprididae</taxon>
        <taxon>Notodromas</taxon>
    </lineage>
</organism>
<protein>
    <recommendedName>
        <fullName evidence="2">Protein argonaute N-terminal domain-containing protein</fullName>
    </recommendedName>
</protein>
<name>A0A7R9BDB3_9CRUS</name>
<feature type="compositionally biased region" description="Pro residues" evidence="1">
    <location>
        <begin position="75"/>
        <end position="91"/>
    </location>
</feature>
<dbReference type="EMBL" id="CAJPEX010000098">
    <property type="protein sequence ID" value="CAG0913281.1"/>
    <property type="molecule type" value="Genomic_DNA"/>
</dbReference>
<gene>
    <name evidence="3" type="ORF">NMOB1V02_LOCUS1032</name>
</gene>
<evidence type="ECO:0000259" key="2">
    <source>
        <dbReference type="Pfam" id="PF16486"/>
    </source>
</evidence>
<dbReference type="Pfam" id="PF16486">
    <property type="entry name" value="ArgoN"/>
    <property type="match status" value="1"/>
</dbReference>
<feature type="compositionally biased region" description="Low complexity" evidence="1">
    <location>
        <begin position="228"/>
        <end position="256"/>
    </location>
</feature>
<dbReference type="InterPro" id="IPR032474">
    <property type="entry name" value="Argonaute_N"/>
</dbReference>
<reference evidence="3" key="1">
    <citation type="submission" date="2020-11" db="EMBL/GenBank/DDBJ databases">
        <authorList>
            <person name="Tran Van P."/>
        </authorList>
    </citation>
    <scope>NUCLEOTIDE SEQUENCE</scope>
</reference>
<feature type="region of interest" description="Disordered" evidence="1">
    <location>
        <begin position="1"/>
        <end position="262"/>
    </location>
</feature>
<proteinExistence type="predicted"/>
<feature type="compositionally biased region" description="Pro residues" evidence="1">
    <location>
        <begin position="45"/>
        <end position="69"/>
    </location>
</feature>
<sequence>MEQQRGGRGGGKRGKGRGRGNQGQQSGPQGQPQQHQNPQQQQHRPPGPPQPQQQHRPPGPPQYQQPHGPPQQQRPGPPPGASGPRGPPPGFPGQQQMPFVAPPAAAGQQGLGGNKGPGGVDHRGPAQGVGAPTPGSGGRKHVVPEDGCGSVVQAPQPVVASPEGPKLDASPPNDARKRGRGGGGRGRGQDQPPVLPGQQELFPSLGQQPGIQRQDPPREYPGLPQPAPAQNVPAPAQAAPVQNAPTPAQAAPDTTPKSGGGDSDALALQMQALSVYSNKAVASRQKSDFEKIIENRPFLQRPQQPGDRGRKIQLFVNQFVVSLKNPKLKLHMYDVTIEPKLEEGKKPKSEPARMPKWLTRELWKLFLLQHERALGNIAAFDGSKICYAVQPGLRSVGTFEVQYREEGKDRVFLITLKSAGGLLDISDVQKYSQGKLSEMPTDCMQCNQNT</sequence>
<evidence type="ECO:0000256" key="1">
    <source>
        <dbReference type="SAM" id="MobiDB-lite"/>
    </source>
</evidence>
<dbReference type="Proteomes" id="UP000678499">
    <property type="component" value="Unassembled WGS sequence"/>
</dbReference>
<feature type="compositionally biased region" description="Low complexity" evidence="1">
    <location>
        <begin position="22"/>
        <end position="44"/>
    </location>
</feature>
<evidence type="ECO:0000313" key="3">
    <source>
        <dbReference type="EMBL" id="CAD7273129.1"/>
    </source>
</evidence>
<evidence type="ECO:0000313" key="4">
    <source>
        <dbReference type="Proteomes" id="UP000678499"/>
    </source>
</evidence>
<dbReference type="AlphaFoldDB" id="A0A7R9BDB3"/>
<feature type="compositionally biased region" description="Low complexity" evidence="1">
    <location>
        <begin position="92"/>
        <end position="108"/>
    </location>
</feature>